<evidence type="ECO:0000313" key="2">
    <source>
        <dbReference type="Proteomes" id="UP000619479"/>
    </source>
</evidence>
<keyword evidence="2" id="KW-1185">Reference proteome</keyword>
<name>A0A919M2G7_9ACTN</name>
<comment type="caution">
    <text evidence="1">The sequence shown here is derived from an EMBL/GenBank/DDBJ whole genome shotgun (WGS) entry which is preliminary data.</text>
</comment>
<dbReference type="EMBL" id="BOMH01000001">
    <property type="protein sequence ID" value="GID62123.1"/>
    <property type="molecule type" value="Genomic_DNA"/>
</dbReference>
<sequence>MLAGTKPVLVHNNDCPEIFYRAMSEKEFKQLGPNGEITVKGTENFVTQSRSYLEGLRSRVGGRGGRNADKYTALVRFEMAPGTRDALIAAGKKPEEIGQDINAVHLKMERGSETFGLRPGSVDVFNSMIKGFRRMDDW</sequence>
<accession>A0A919M2G7</accession>
<proteinExistence type="predicted"/>
<gene>
    <name evidence="1" type="ORF">Acy02nite_00040</name>
</gene>
<protein>
    <submittedName>
        <fullName evidence="1">Uncharacterized protein</fullName>
    </submittedName>
</protein>
<evidence type="ECO:0000313" key="1">
    <source>
        <dbReference type="EMBL" id="GID62123.1"/>
    </source>
</evidence>
<dbReference type="Proteomes" id="UP000619479">
    <property type="component" value="Unassembled WGS sequence"/>
</dbReference>
<organism evidence="1 2">
    <name type="scientific">Actinoplanes cyaneus</name>
    <dbReference type="NCBI Taxonomy" id="52696"/>
    <lineage>
        <taxon>Bacteria</taxon>
        <taxon>Bacillati</taxon>
        <taxon>Actinomycetota</taxon>
        <taxon>Actinomycetes</taxon>
        <taxon>Micromonosporales</taxon>
        <taxon>Micromonosporaceae</taxon>
        <taxon>Actinoplanes</taxon>
    </lineage>
</organism>
<reference evidence="1" key="1">
    <citation type="submission" date="2021-01" db="EMBL/GenBank/DDBJ databases">
        <title>Whole genome shotgun sequence of Actinoplanes cyaneus NBRC 14990.</title>
        <authorList>
            <person name="Komaki H."/>
            <person name="Tamura T."/>
        </authorList>
    </citation>
    <scope>NUCLEOTIDE SEQUENCE</scope>
    <source>
        <strain evidence="1">NBRC 14990</strain>
    </source>
</reference>
<dbReference type="AlphaFoldDB" id="A0A919M2G7"/>